<evidence type="ECO:0000256" key="3">
    <source>
        <dbReference type="ARBA" id="ARBA00022729"/>
    </source>
</evidence>
<organism evidence="9 10">
    <name type="scientific">Hallella multisaccharivorax DSM 17128</name>
    <dbReference type="NCBI Taxonomy" id="688246"/>
    <lineage>
        <taxon>Bacteria</taxon>
        <taxon>Pseudomonadati</taxon>
        <taxon>Bacteroidota</taxon>
        <taxon>Bacteroidia</taxon>
        <taxon>Bacteroidales</taxon>
        <taxon>Prevotellaceae</taxon>
        <taxon>Hallella</taxon>
    </lineage>
</organism>
<gene>
    <name evidence="9" type="ORF">Premu_0739</name>
</gene>
<dbReference type="Gene3D" id="1.25.40.390">
    <property type="match status" value="1"/>
</dbReference>
<evidence type="ECO:0000256" key="6">
    <source>
        <dbReference type="SAM" id="SignalP"/>
    </source>
</evidence>
<keyword evidence="10" id="KW-1185">Reference proteome</keyword>
<evidence type="ECO:0000259" key="8">
    <source>
        <dbReference type="Pfam" id="PF14322"/>
    </source>
</evidence>
<feature type="domain" description="SusD-like N-terminal" evidence="8">
    <location>
        <begin position="26"/>
        <end position="230"/>
    </location>
</feature>
<evidence type="ECO:0000256" key="4">
    <source>
        <dbReference type="ARBA" id="ARBA00023136"/>
    </source>
</evidence>
<dbReference type="InterPro" id="IPR012944">
    <property type="entry name" value="SusD_RagB_dom"/>
</dbReference>
<dbReference type="GO" id="GO:0009279">
    <property type="term" value="C:cell outer membrane"/>
    <property type="evidence" value="ECO:0007669"/>
    <property type="project" value="UniProtKB-SubCell"/>
</dbReference>
<dbReference type="InterPro" id="IPR011990">
    <property type="entry name" value="TPR-like_helical_dom_sf"/>
</dbReference>
<dbReference type="HOGENOM" id="CLU_015553_0_0_10"/>
<feature type="domain" description="RagB/SusD" evidence="7">
    <location>
        <begin position="346"/>
        <end position="645"/>
    </location>
</feature>
<dbReference type="SUPFAM" id="SSF48452">
    <property type="entry name" value="TPR-like"/>
    <property type="match status" value="1"/>
</dbReference>
<dbReference type="AlphaFoldDB" id="F8N6I7"/>
<name>F8N6I7_9BACT</name>
<evidence type="ECO:0000313" key="9">
    <source>
        <dbReference type="EMBL" id="EGN56202.1"/>
    </source>
</evidence>
<evidence type="ECO:0000256" key="5">
    <source>
        <dbReference type="ARBA" id="ARBA00023237"/>
    </source>
</evidence>
<dbReference type="OrthoDB" id="1109873at2"/>
<evidence type="ECO:0000259" key="7">
    <source>
        <dbReference type="Pfam" id="PF07980"/>
    </source>
</evidence>
<evidence type="ECO:0000256" key="1">
    <source>
        <dbReference type="ARBA" id="ARBA00004442"/>
    </source>
</evidence>
<keyword evidence="5" id="KW-0998">Cell outer membrane</keyword>
<dbReference type="STRING" id="688246.Premu_0739"/>
<feature type="chain" id="PRO_5003380907" evidence="6">
    <location>
        <begin position="26"/>
        <end position="645"/>
    </location>
</feature>
<dbReference type="eggNOG" id="COG0614">
    <property type="taxonomic scope" value="Bacteria"/>
</dbReference>
<evidence type="ECO:0000313" key="10">
    <source>
        <dbReference type="Proteomes" id="UP000002772"/>
    </source>
</evidence>
<protein>
    <submittedName>
        <fullName evidence="9">RagB/SusD domain-containing protein</fullName>
    </submittedName>
</protein>
<dbReference type="PROSITE" id="PS51257">
    <property type="entry name" value="PROKAR_LIPOPROTEIN"/>
    <property type="match status" value="1"/>
</dbReference>
<accession>F8N6I7</accession>
<dbReference type="RefSeq" id="WP_007573186.1">
    <property type="nucleotide sequence ID" value="NZ_BPTS01000001.1"/>
</dbReference>
<dbReference type="Pfam" id="PF14322">
    <property type="entry name" value="SusD-like_3"/>
    <property type="match status" value="1"/>
</dbReference>
<dbReference type="EMBL" id="GL945017">
    <property type="protein sequence ID" value="EGN56202.1"/>
    <property type="molecule type" value="Genomic_DNA"/>
</dbReference>
<reference evidence="10" key="1">
    <citation type="journal article" date="2011" name="Stand. Genomic Sci.">
        <title>Non-contiguous finished genome sequence of the opportunistic oral pathogen Prevotella multisaccharivorax type strain (PPPA20).</title>
        <authorList>
            <person name="Pati A."/>
            <person name="Gronow S."/>
            <person name="Lu M."/>
            <person name="Lapidus A."/>
            <person name="Nolan M."/>
            <person name="Lucas S."/>
            <person name="Hammon N."/>
            <person name="Deshpande S."/>
            <person name="Cheng J.F."/>
            <person name="Tapia R."/>
            <person name="Han C."/>
            <person name="Goodwin L."/>
            <person name="Pitluck S."/>
            <person name="Liolios K."/>
            <person name="Pagani I."/>
            <person name="Mavromatis K."/>
            <person name="Mikhailova N."/>
            <person name="Huntemann M."/>
            <person name="Chen A."/>
            <person name="Palaniappan K."/>
            <person name="Land M."/>
            <person name="Hauser L."/>
            <person name="Detter J.C."/>
            <person name="Brambilla E.M."/>
            <person name="Rohde M."/>
            <person name="Goker M."/>
            <person name="Woyke T."/>
            <person name="Bristow J."/>
            <person name="Eisen J.A."/>
            <person name="Markowitz V."/>
            <person name="Hugenholtz P."/>
            <person name="Kyrpides N.C."/>
            <person name="Klenk H.P."/>
            <person name="Ivanova N."/>
        </authorList>
    </citation>
    <scope>NUCLEOTIDE SEQUENCE [LARGE SCALE GENOMIC DNA]</scope>
    <source>
        <strain evidence="10">DSM 17128</strain>
    </source>
</reference>
<comment type="subcellular location">
    <subcellularLocation>
        <location evidence="1">Cell outer membrane</location>
    </subcellularLocation>
</comment>
<dbReference type="InterPro" id="IPR033985">
    <property type="entry name" value="SusD-like_N"/>
</dbReference>
<comment type="similarity">
    <text evidence="2">Belongs to the SusD family.</text>
</comment>
<proteinExistence type="inferred from homology"/>
<dbReference type="Pfam" id="PF07980">
    <property type="entry name" value="SusD_RagB"/>
    <property type="match status" value="1"/>
</dbReference>
<evidence type="ECO:0000256" key="2">
    <source>
        <dbReference type="ARBA" id="ARBA00006275"/>
    </source>
</evidence>
<feature type="signal peptide" evidence="6">
    <location>
        <begin position="1"/>
        <end position="25"/>
    </location>
</feature>
<keyword evidence="4" id="KW-0472">Membrane</keyword>
<keyword evidence="3 6" id="KW-0732">Signal</keyword>
<dbReference type="Proteomes" id="UP000002772">
    <property type="component" value="Unassembled WGS sequence"/>
</dbReference>
<sequence length="645" mass="74734">MKKISLYKILPVLPLLLLLSGCSDSFLDKEEDDKKSEKEVYTRYEEVNKNVTEAYYLAKAANRPLVWLEHFSSAAITDECESTNVEGNIGNLYNQGAWNPNSNFPGNVRQFWNSIYESIRHINVTLAGIKKYNTPDNPMNPGDLGKRIGELYFLRGYLHWLLVRIYGEIPYIDHPISPNEEMSFKKESVHAVVEKIIQDAKTAYDKVQDIYSSSDENFGRVDKGACLGLIAIARWTAATPLYNGAKDKFGYDGTRVFENEYTYDASRWTAAKEAAKAVLDFKVNGVQRYSLYEKYDSTDYNDDGNRNLNGSLVYHRLWDMFFDYDAFAKEAVFFVARDKNAPWQGDQYPPSRGGSSRQQPVQEQVDEYEYMAPDGYGYPVYSAEARAKGYKDEDPYHHRDPRFYRDILYHGAPYRDNSNNARLMNTASGADKIGATNATTTGYYLRKFMKDGWNKSGDFQLNCPPIWRLPEFIYIYAEAVNETEGPTTEIYDLINKVRARSFMSPMPPAVLNSQSLMREYIRRERRVELFYENKRPFDCRLYLEPSSKEELAKESTFKSMGNNNTERSINYWKQDKGAYPRCQRMINGMRPIEDANGPIEVEGKHYRMERFCKEERVFETPKHYLFPILNTEIQVCPTLVQNPGW</sequence>